<feature type="compositionally biased region" description="Basic and acidic residues" evidence="3">
    <location>
        <begin position="42"/>
        <end position="65"/>
    </location>
</feature>
<dbReference type="PROSITE" id="PS51257">
    <property type="entry name" value="PROKAR_LIPOPROTEIN"/>
    <property type="match status" value="1"/>
</dbReference>
<evidence type="ECO:0000256" key="1">
    <source>
        <dbReference type="ARBA" id="ARBA00010062"/>
    </source>
</evidence>
<keyword evidence="2" id="KW-0732">Signal</keyword>
<protein>
    <submittedName>
        <fullName evidence="5">ABC transporter substrate-binding protein</fullName>
    </submittedName>
</protein>
<feature type="region of interest" description="Disordered" evidence="3">
    <location>
        <begin position="35"/>
        <end position="65"/>
    </location>
</feature>
<evidence type="ECO:0000313" key="6">
    <source>
        <dbReference type="Proteomes" id="UP001597010"/>
    </source>
</evidence>
<evidence type="ECO:0000256" key="2">
    <source>
        <dbReference type="ARBA" id="ARBA00022729"/>
    </source>
</evidence>
<dbReference type="Proteomes" id="UP001597010">
    <property type="component" value="Unassembled WGS sequence"/>
</dbReference>
<reference evidence="6" key="1">
    <citation type="journal article" date="2019" name="Int. J. Syst. Evol. Microbiol.">
        <title>The Global Catalogue of Microorganisms (GCM) 10K type strain sequencing project: providing services to taxonomists for standard genome sequencing and annotation.</title>
        <authorList>
            <consortium name="The Broad Institute Genomics Platform"/>
            <consortium name="The Broad Institute Genome Sequencing Center for Infectious Disease"/>
            <person name="Wu L."/>
            <person name="Ma J."/>
        </authorList>
    </citation>
    <scope>NUCLEOTIDE SEQUENCE [LARGE SCALE GENOMIC DNA]</scope>
    <source>
        <strain evidence="6">CCUG 61484</strain>
    </source>
</reference>
<accession>A0ABW3APA5</accession>
<comment type="similarity">
    <text evidence="1">Belongs to the leucine-binding protein family.</text>
</comment>
<dbReference type="Gene3D" id="3.40.50.2300">
    <property type="match status" value="2"/>
</dbReference>
<evidence type="ECO:0000313" key="5">
    <source>
        <dbReference type="EMBL" id="MFD0792583.1"/>
    </source>
</evidence>
<dbReference type="SUPFAM" id="SSF53822">
    <property type="entry name" value="Periplasmic binding protein-like I"/>
    <property type="match status" value="1"/>
</dbReference>
<dbReference type="InterPro" id="IPR028082">
    <property type="entry name" value="Peripla_BP_I"/>
</dbReference>
<name>A0ABW3APA5_9SPHI</name>
<proteinExistence type="inferred from homology"/>
<evidence type="ECO:0000259" key="4">
    <source>
        <dbReference type="Pfam" id="PF13458"/>
    </source>
</evidence>
<dbReference type="InterPro" id="IPR028081">
    <property type="entry name" value="Leu-bd"/>
</dbReference>
<dbReference type="RefSeq" id="WP_377111196.1">
    <property type="nucleotide sequence ID" value="NZ_JBHTHZ010000001.1"/>
</dbReference>
<keyword evidence="6" id="KW-1185">Reference proteome</keyword>
<sequence>MISVRNHRPQLSGNKWLILVLVAVIGACSPKVQPVSKPVAKTKTEKPDKKPEDKPVNKPSAKHSEAKPSVISLILPLGLDHSVAGQKFSRAGLEKANMSVEYYQGFKLALDSVAKEGANFKLHIYDSKDDAAQAHSLGLNPQIKASDLIVGPIFPEDIKAFTSTLGKRGKPIVSPLSPAAPATFKNPDLVTIIPPLEYHAKGAATYIVKEEKPKKIFILTSGYSEEKQYTSPFKQTVDSLSKRKIQVITTTISRGNLTPLVKQLSTSDQNIFVVPSTKQAFLMVTLRSLDALAKSYPVTLYGHPNWEKFAFLKATLLQRLNTHITSSDKVEYKNGNTVNFLRSYRKVYQAEPTDFAIKGFDEGLYFAKLLADGEDMTHPEFDDFRGLHNSFHIIKKRGEGWVNSHVDILKYENFYLKKTE</sequence>
<comment type="caution">
    <text evidence="5">The sequence shown here is derived from an EMBL/GenBank/DDBJ whole genome shotgun (WGS) entry which is preliminary data.</text>
</comment>
<dbReference type="CDD" id="cd06268">
    <property type="entry name" value="PBP1_ABC_transporter_LIVBP-like"/>
    <property type="match status" value="1"/>
</dbReference>
<dbReference type="Pfam" id="PF13458">
    <property type="entry name" value="Peripla_BP_6"/>
    <property type="match status" value="1"/>
</dbReference>
<organism evidence="5 6">
    <name type="scientific">Mucilaginibacter litoreus</name>
    <dbReference type="NCBI Taxonomy" id="1048221"/>
    <lineage>
        <taxon>Bacteria</taxon>
        <taxon>Pseudomonadati</taxon>
        <taxon>Bacteroidota</taxon>
        <taxon>Sphingobacteriia</taxon>
        <taxon>Sphingobacteriales</taxon>
        <taxon>Sphingobacteriaceae</taxon>
        <taxon>Mucilaginibacter</taxon>
    </lineage>
</organism>
<gene>
    <name evidence="5" type="ORF">ACFQZX_03080</name>
</gene>
<feature type="domain" description="Leucine-binding protein" evidence="4">
    <location>
        <begin position="101"/>
        <end position="377"/>
    </location>
</feature>
<evidence type="ECO:0000256" key="3">
    <source>
        <dbReference type="SAM" id="MobiDB-lite"/>
    </source>
</evidence>
<dbReference type="EMBL" id="JBHTHZ010000001">
    <property type="protein sequence ID" value="MFD0792583.1"/>
    <property type="molecule type" value="Genomic_DNA"/>
</dbReference>